<dbReference type="Proteomes" id="UP000252107">
    <property type="component" value="Unassembled WGS sequence"/>
</dbReference>
<name>A0A367QFM9_9NOSO</name>
<evidence type="ECO:0000256" key="1">
    <source>
        <dbReference type="SAM" id="MobiDB-lite"/>
    </source>
</evidence>
<evidence type="ECO:0000313" key="2">
    <source>
        <dbReference type="EMBL" id="RCJ22530.1"/>
    </source>
</evidence>
<evidence type="ECO:0000313" key="3">
    <source>
        <dbReference type="Proteomes" id="UP000252107"/>
    </source>
</evidence>
<feature type="region of interest" description="Disordered" evidence="1">
    <location>
        <begin position="120"/>
        <end position="145"/>
    </location>
</feature>
<sequence length="156" mass="16991">MNQSKKKRKSLSLRLQPYEGDVLAEVVDYLNSLPKDEAQRKVADILVAAFLPVARYKAGKFTPEQLRFACWEAQDSLNKHGSYMRLAMGVEQPQFALSLPNLTAPAPVVAVNAPIYNSSASEEPAAEVSDPDSNRPATLVQGQASSQEVDAIFGVD</sequence>
<keyword evidence="3" id="KW-1185">Reference proteome</keyword>
<organism evidence="2 3">
    <name type="scientific">Nostoc minutum NIES-26</name>
    <dbReference type="NCBI Taxonomy" id="1844469"/>
    <lineage>
        <taxon>Bacteria</taxon>
        <taxon>Bacillati</taxon>
        <taxon>Cyanobacteriota</taxon>
        <taxon>Cyanophyceae</taxon>
        <taxon>Nostocales</taxon>
        <taxon>Nostocaceae</taxon>
        <taxon>Nostoc</taxon>
    </lineage>
</organism>
<proteinExistence type="predicted"/>
<comment type="caution">
    <text evidence="2">The sequence shown here is derived from an EMBL/GenBank/DDBJ whole genome shotgun (WGS) entry which is preliminary data.</text>
</comment>
<dbReference type="AlphaFoldDB" id="A0A367QFM9"/>
<protein>
    <submittedName>
        <fullName evidence="2">Uncharacterized protein</fullName>
    </submittedName>
</protein>
<reference evidence="2" key="1">
    <citation type="submission" date="2016-04" db="EMBL/GenBank/DDBJ databases">
        <authorList>
            <person name="Tabuchi Yagui T.R."/>
        </authorList>
    </citation>
    <scope>NUCLEOTIDE SEQUENCE [LARGE SCALE GENOMIC DNA]</scope>
    <source>
        <strain evidence="2">NIES-26</strain>
    </source>
</reference>
<dbReference type="EMBL" id="LXQD01000325">
    <property type="protein sequence ID" value="RCJ22530.1"/>
    <property type="molecule type" value="Genomic_DNA"/>
</dbReference>
<gene>
    <name evidence="2" type="ORF">A6770_29680</name>
</gene>
<accession>A0A367QFM9</accession>